<dbReference type="GO" id="GO:0046872">
    <property type="term" value="F:metal ion binding"/>
    <property type="evidence" value="ECO:0007669"/>
    <property type="project" value="UniProtKB-KW"/>
</dbReference>
<dbReference type="Gene3D" id="3.20.20.70">
    <property type="entry name" value="Aldolase class I"/>
    <property type="match status" value="1"/>
</dbReference>
<evidence type="ECO:0000256" key="5">
    <source>
        <dbReference type="ARBA" id="ARBA00023014"/>
    </source>
</evidence>
<dbReference type="PROSITE" id="PS51918">
    <property type="entry name" value="RADICAL_SAM"/>
    <property type="match status" value="1"/>
</dbReference>
<evidence type="ECO:0000256" key="4">
    <source>
        <dbReference type="ARBA" id="ARBA00023004"/>
    </source>
</evidence>
<dbReference type="Proteomes" id="UP000054717">
    <property type="component" value="Unassembled WGS sequence"/>
</dbReference>
<dbReference type="Pfam" id="PF04055">
    <property type="entry name" value="Radical_SAM"/>
    <property type="match status" value="1"/>
</dbReference>
<dbReference type="GO" id="GO:0051536">
    <property type="term" value="F:iron-sulfur cluster binding"/>
    <property type="evidence" value="ECO:0007669"/>
    <property type="project" value="UniProtKB-KW"/>
</dbReference>
<dbReference type="InterPro" id="IPR013785">
    <property type="entry name" value="Aldolase_TIM"/>
</dbReference>
<dbReference type="EMBL" id="FCNZ02000042">
    <property type="protein sequence ID" value="SAL78520.1"/>
    <property type="molecule type" value="Genomic_DNA"/>
</dbReference>
<dbReference type="GO" id="GO:0016491">
    <property type="term" value="F:oxidoreductase activity"/>
    <property type="evidence" value="ECO:0007669"/>
    <property type="project" value="InterPro"/>
</dbReference>
<evidence type="ECO:0000313" key="8">
    <source>
        <dbReference type="Proteomes" id="UP000054717"/>
    </source>
</evidence>
<evidence type="ECO:0000256" key="3">
    <source>
        <dbReference type="ARBA" id="ARBA00022723"/>
    </source>
</evidence>
<name>A0A158KDA5_9BURK</name>
<evidence type="ECO:0000259" key="6">
    <source>
        <dbReference type="PROSITE" id="PS51918"/>
    </source>
</evidence>
<dbReference type="SFLD" id="SFLDG01067">
    <property type="entry name" value="SPASM/twitch_domain_containing"/>
    <property type="match status" value="1"/>
</dbReference>
<feature type="domain" description="Radical SAM core" evidence="6">
    <location>
        <begin position="17"/>
        <end position="250"/>
    </location>
</feature>
<evidence type="ECO:0000256" key="2">
    <source>
        <dbReference type="ARBA" id="ARBA00022691"/>
    </source>
</evidence>
<reference evidence="7" key="1">
    <citation type="submission" date="2016-01" db="EMBL/GenBank/DDBJ databases">
        <authorList>
            <person name="Peeters Charlotte."/>
        </authorList>
    </citation>
    <scope>NUCLEOTIDE SEQUENCE</scope>
    <source>
        <strain evidence="7">LMG 22936</strain>
    </source>
</reference>
<dbReference type="PANTHER" id="PTHR43273:SF8">
    <property type="entry name" value="RADICAL SAM DOMAIN PROTEIN"/>
    <property type="match status" value="1"/>
</dbReference>
<dbReference type="InterPro" id="IPR023867">
    <property type="entry name" value="Sulphatase_maturase_rSAM"/>
</dbReference>
<proteinExistence type="predicted"/>
<keyword evidence="8" id="KW-1185">Reference proteome</keyword>
<evidence type="ECO:0000313" key="7">
    <source>
        <dbReference type="EMBL" id="SAL78520.1"/>
    </source>
</evidence>
<keyword evidence="2" id="KW-0949">S-adenosyl-L-methionine</keyword>
<dbReference type="SFLD" id="SFLDG01072">
    <property type="entry name" value="dehydrogenase_like"/>
    <property type="match status" value="1"/>
</dbReference>
<dbReference type="InterPro" id="IPR058240">
    <property type="entry name" value="rSAM_sf"/>
</dbReference>
<comment type="cofactor">
    <cofactor evidence="1">
        <name>[4Fe-4S] cluster</name>
        <dbReference type="ChEBI" id="CHEBI:49883"/>
    </cofactor>
</comment>
<dbReference type="SFLD" id="SFLDG01386">
    <property type="entry name" value="main_SPASM_domain-containing"/>
    <property type="match status" value="1"/>
</dbReference>
<gene>
    <name evidence="7" type="ORF">AWB66_05860</name>
</gene>
<dbReference type="SFLD" id="SFLDS00029">
    <property type="entry name" value="Radical_SAM"/>
    <property type="match status" value="1"/>
</dbReference>
<organism evidence="7 8">
    <name type="scientific">Caballeronia telluris</name>
    <dbReference type="NCBI Taxonomy" id="326475"/>
    <lineage>
        <taxon>Bacteria</taxon>
        <taxon>Pseudomonadati</taxon>
        <taxon>Pseudomonadota</taxon>
        <taxon>Betaproteobacteria</taxon>
        <taxon>Burkholderiales</taxon>
        <taxon>Burkholderiaceae</taxon>
        <taxon>Caballeronia</taxon>
    </lineage>
</organism>
<dbReference type="PANTHER" id="PTHR43273">
    <property type="entry name" value="ANAEROBIC SULFATASE-MATURATING ENZYME HOMOLOG ASLB-RELATED"/>
    <property type="match status" value="1"/>
</dbReference>
<accession>A0A158KDA5</accession>
<protein>
    <submittedName>
        <fullName evidence="7">Radical SAM family protein</fullName>
    </submittedName>
</protein>
<dbReference type="CDD" id="cd01335">
    <property type="entry name" value="Radical_SAM"/>
    <property type="match status" value="1"/>
</dbReference>
<dbReference type="STRING" id="326475.AWB66_05860"/>
<keyword evidence="5" id="KW-0411">Iron-sulfur</keyword>
<keyword evidence="4" id="KW-0408">Iron</keyword>
<dbReference type="AlphaFoldDB" id="A0A158KDA5"/>
<comment type="caution">
    <text evidence="7">The sequence shown here is derived from an EMBL/GenBank/DDBJ whole genome shotgun (WGS) entry which is preliminary data.</text>
</comment>
<evidence type="ECO:0000256" key="1">
    <source>
        <dbReference type="ARBA" id="ARBA00001966"/>
    </source>
</evidence>
<keyword evidence="3" id="KW-0479">Metal-binding</keyword>
<sequence>MNASSMPGTVMPLSGTLALRPVEQLVLQGTSFCNINCTYCDLSEESRRTKSRMPPELALKLVSELIGTDLLAREFAVVWHSGEPLTLPPTYYTAMIDAITDLCARRAPHVSVSFDIQTNGTLIDDAWCDFFERHARVIRLGVSCDGPPALHDAFRIDRRGKSTFERTLQGMNALDARGIKYNVIAVVTRKTMADPQSFLEFFHARRASLADFHFNVLASPVAGMDDLTYAETDRAAFQRFYRRVFDWWEEKRLEGSALPIRNVSQTLERIATVGRADAPSFISETSAPLRSLNMDTKGNVTTFYAGLDIATQADRYGDGNGLALGNIQQTALAQMLQSTKLTVMLGDFARSHHRCAQTCDYYAVCPGGFELIQWLDQAGSHCDAPETTECIIHVKALTDAALDFIESADRSRTEYR</sequence>
<dbReference type="InterPro" id="IPR007197">
    <property type="entry name" value="rSAM"/>
</dbReference>
<dbReference type="SUPFAM" id="SSF102114">
    <property type="entry name" value="Radical SAM enzymes"/>
    <property type="match status" value="1"/>
</dbReference>